<gene>
    <name evidence="2" type="ORF">HETSPECPRED_005243</name>
</gene>
<organism evidence="2 3">
    <name type="scientific">Heterodermia speciosa</name>
    <dbReference type="NCBI Taxonomy" id="116794"/>
    <lineage>
        <taxon>Eukaryota</taxon>
        <taxon>Fungi</taxon>
        <taxon>Dikarya</taxon>
        <taxon>Ascomycota</taxon>
        <taxon>Pezizomycotina</taxon>
        <taxon>Lecanoromycetes</taxon>
        <taxon>OSLEUM clade</taxon>
        <taxon>Lecanoromycetidae</taxon>
        <taxon>Caliciales</taxon>
        <taxon>Physciaceae</taxon>
        <taxon>Heterodermia</taxon>
    </lineage>
</organism>
<reference evidence="2" key="1">
    <citation type="submission" date="2021-03" db="EMBL/GenBank/DDBJ databases">
        <authorList>
            <person name="Tagirdzhanova G."/>
        </authorList>
    </citation>
    <scope>NUCLEOTIDE SEQUENCE</scope>
</reference>
<evidence type="ECO:0000313" key="2">
    <source>
        <dbReference type="EMBL" id="CAF9923110.1"/>
    </source>
</evidence>
<evidence type="ECO:0000313" key="3">
    <source>
        <dbReference type="Proteomes" id="UP000664521"/>
    </source>
</evidence>
<dbReference type="PANTHER" id="PTHR38791">
    <property type="entry name" value="ZN(II)2CYS6 TRANSCRIPTION FACTOR (EUROFUNG)-RELATED-RELATED"/>
    <property type="match status" value="1"/>
</dbReference>
<proteinExistence type="predicted"/>
<dbReference type="Proteomes" id="UP000664521">
    <property type="component" value="Unassembled WGS sequence"/>
</dbReference>
<name>A0A8H3IJE8_9LECA</name>
<dbReference type="OrthoDB" id="2991872at2759"/>
<protein>
    <submittedName>
        <fullName evidence="2">Uncharacterized protein</fullName>
    </submittedName>
</protein>
<accession>A0A8H3IJE8</accession>
<keyword evidence="3" id="KW-1185">Reference proteome</keyword>
<feature type="region of interest" description="Disordered" evidence="1">
    <location>
        <begin position="19"/>
        <end position="49"/>
    </location>
</feature>
<dbReference type="AlphaFoldDB" id="A0A8H3IJE8"/>
<dbReference type="EMBL" id="CAJPDS010000032">
    <property type="protein sequence ID" value="CAF9923110.1"/>
    <property type="molecule type" value="Genomic_DNA"/>
</dbReference>
<dbReference type="PANTHER" id="PTHR38791:SF5">
    <property type="entry name" value="TRANSCRIPTION FACTOR DBAG-RELATED"/>
    <property type="match status" value="1"/>
</dbReference>
<dbReference type="InterPro" id="IPR053175">
    <property type="entry name" value="DHMBA_Reg_Transcription_Factor"/>
</dbReference>
<evidence type="ECO:0000256" key="1">
    <source>
        <dbReference type="SAM" id="MobiDB-lite"/>
    </source>
</evidence>
<comment type="caution">
    <text evidence="2">The sequence shown here is derived from an EMBL/GenBank/DDBJ whole genome shotgun (WGS) entry which is preliminary data.</text>
</comment>
<sequence>MPSQFDAAWKDQNAVASRAVQRRLKAGEKDDGPRGTSNELTRRHSPGVPGVLPQDHNDYALTFFFNSYLLLSLASKPLGGYLDCIYPVWTQSSPESPLRPAITAVAMSLLEAWSWMNPNSPQSLARPHYVRGIAALRRHLQNGGDVDDDILMATLMLDMYDGITSFCGARSHTGVHLIGSAALIEKRQRRPFNGEASHKIISGIRSMIVGRALRNQESVSSDALTRTSNAQNIPRTPQYELEEIQFEVANLLASASALETTPVNRPSLASEILAKAHGLDQRLLDWTAAMPPDWKPTSCDAESVPRTIRDAGLYHDRCDIYPSIFTATTLTSHASSRINLQLTILACLPHLPTRAAHPFLSSAQEQQRTARATVQRLADTICASVPFYLGDRASVLRIDDQTIRYPRVGSGATPVEHYRTAAAYGGMFLMQRLPQLLALPLREGQREWVLGQMGRVKRVYLAREGGF</sequence>